<evidence type="ECO:0000256" key="11">
    <source>
        <dbReference type="ARBA" id="ARBA00041642"/>
    </source>
</evidence>
<comment type="subcellular location">
    <subcellularLocation>
        <location evidence="1">Mitochondrion inner membrane</location>
        <topology evidence="1">Single-pass membrane protein</topology>
    </subcellularLocation>
</comment>
<dbReference type="SUPFAM" id="SSF81423">
    <property type="entry name" value="Mitochondrial cytochrome c oxidase subunit VIIb"/>
    <property type="match status" value="1"/>
</dbReference>
<feature type="transmembrane region" description="Helical" evidence="12">
    <location>
        <begin position="47"/>
        <end position="66"/>
    </location>
</feature>
<dbReference type="Pfam" id="PF05392">
    <property type="entry name" value="COX7B"/>
    <property type="match status" value="1"/>
</dbReference>
<evidence type="ECO:0000256" key="1">
    <source>
        <dbReference type="ARBA" id="ARBA00004434"/>
    </source>
</evidence>
<comment type="pathway">
    <text evidence="2">Energy metabolism; oxidative phosphorylation.</text>
</comment>
<keyword evidence="7 12" id="KW-1133">Transmembrane helix</keyword>
<gene>
    <name evidence="14" type="primary">LOC103063809</name>
</gene>
<evidence type="ECO:0000256" key="4">
    <source>
        <dbReference type="ARBA" id="ARBA00022692"/>
    </source>
</evidence>
<dbReference type="OrthoDB" id="9937520at2759"/>
<dbReference type="GO" id="GO:0006123">
    <property type="term" value="P:mitochondrial electron transport, cytochrome c to oxygen"/>
    <property type="evidence" value="ECO:0007669"/>
    <property type="project" value="InterPro"/>
</dbReference>
<dbReference type="InterPro" id="IPR008433">
    <property type="entry name" value="Cyt_c_oxidase_suVIIB"/>
</dbReference>
<evidence type="ECO:0000256" key="7">
    <source>
        <dbReference type="ARBA" id="ARBA00022989"/>
    </source>
</evidence>
<organism evidence="13 14">
    <name type="scientific">Python bivittatus</name>
    <name type="common">Burmese python</name>
    <name type="synonym">Python molurus bivittatus</name>
    <dbReference type="NCBI Taxonomy" id="176946"/>
    <lineage>
        <taxon>Eukaryota</taxon>
        <taxon>Metazoa</taxon>
        <taxon>Chordata</taxon>
        <taxon>Craniata</taxon>
        <taxon>Vertebrata</taxon>
        <taxon>Euteleostomi</taxon>
        <taxon>Lepidosauria</taxon>
        <taxon>Squamata</taxon>
        <taxon>Bifurcata</taxon>
        <taxon>Unidentata</taxon>
        <taxon>Episquamata</taxon>
        <taxon>Toxicofera</taxon>
        <taxon>Serpentes</taxon>
        <taxon>Henophidia</taxon>
        <taxon>Pythonidae</taxon>
        <taxon>Python</taxon>
    </lineage>
</organism>
<evidence type="ECO:0000256" key="9">
    <source>
        <dbReference type="ARBA" id="ARBA00023136"/>
    </source>
</evidence>
<accession>A0A9F2N0H8</accession>
<comment type="similarity">
    <text evidence="3">Belongs to the cytochrome c oxidase VIIb family.</text>
</comment>
<name>A0A9F2N0H8_PYTBI</name>
<evidence type="ECO:0000256" key="10">
    <source>
        <dbReference type="ARBA" id="ARBA00040623"/>
    </source>
</evidence>
<keyword evidence="6" id="KW-0809">Transit peptide</keyword>
<evidence type="ECO:0000256" key="2">
    <source>
        <dbReference type="ARBA" id="ARBA00004673"/>
    </source>
</evidence>
<evidence type="ECO:0000256" key="12">
    <source>
        <dbReference type="SAM" id="Phobius"/>
    </source>
</evidence>
<keyword evidence="8" id="KW-0496">Mitochondrion</keyword>
<evidence type="ECO:0000256" key="5">
    <source>
        <dbReference type="ARBA" id="ARBA00022792"/>
    </source>
</evidence>
<reference evidence="14" key="1">
    <citation type="submission" date="2025-08" db="UniProtKB">
        <authorList>
            <consortium name="RefSeq"/>
        </authorList>
    </citation>
    <scope>IDENTIFICATION</scope>
    <source>
        <tissue evidence="14">Liver</tissue>
    </source>
</reference>
<evidence type="ECO:0000313" key="14">
    <source>
        <dbReference type="RefSeq" id="XP_007428742.1"/>
    </source>
</evidence>
<dbReference type="KEGG" id="pbi:103063809"/>
<proteinExistence type="inferred from homology"/>
<dbReference type="GO" id="GO:0045277">
    <property type="term" value="C:respiratory chain complex IV"/>
    <property type="evidence" value="ECO:0007669"/>
    <property type="project" value="TreeGrafter"/>
</dbReference>
<dbReference type="RefSeq" id="XP_007428742.1">
    <property type="nucleotide sequence ID" value="XM_007428680.1"/>
</dbReference>
<evidence type="ECO:0000256" key="6">
    <source>
        <dbReference type="ARBA" id="ARBA00022946"/>
    </source>
</evidence>
<dbReference type="Proteomes" id="UP000695026">
    <property type="component" value="Unplaced"/>
</dbReference>
<dbReference type="InterPro" id="IPR023272">
    <property type="entry name" value="Cyt_c_oxidase_suVIIB_dom_sf"/>
</dbReference>
<keyword evidence="5" id="KW-0999">Mitochondrion inner membrane</keyword>
<sequence>MLQQSSCEAIRRQRWHVPRSGPSARGIQHTVTRQAHRKLEPDFHDKYGNLVLISGLAFGIGTWAYACIQLPLTWNFSPVGRLTPKEWRED</sequence>
<evidence type="ECO:0000313" key="13">
    <source>
        <dbReference type="Proteomes" id="UP000695026"/>
    </source>
</evidence>
<dbReference type="GO" id="GO:0005743">
    <property type="term" value="C:mitochondrial inner membrane"/>
    <property type="evidence" value="ECO:0007669"/>
    <property type="project" value="UniProtKB-SubCell"/>
</dbReference>
<dbReference type="OMA" id="CTAIWSY"/>
<keyword evidence="9 12" id="KW-0472">Membrane</keyword>
<protein>
    <recommendedName>
        <fullName evidence="10">Cytochrome c oxidase subunit 7B, mitochondrial</fullName>
    </recommendedName>
    <alternativeName>
        <fullName evidence="11">Cytochrome c oxidase polypeptide VIIb</fullName>
    </alternativeName>
</protein>
<dbReference type="Gene3D" id="4.10.51.10">
    <property type="entry name" value="Cytochrome C Oxidase, chain K"/>
    <property type="match status" value="1"/>
</dbReference>
<dbReference type="GeneID" id="103063809"/>
<keyword evidence="13" id="KW-1185">Reference proteome</keyword>
<evidence type="ECO:0000256" key="3">
    <source>
        <dbReference type="ARBA" id="ARBA00007351"/>
    </source>
</evidence>
<dbReference type="PANTHER" id="PTHR16716">
    <property type="entry name" value="CYTOCHROME C OXIDASE SUBUNIT 7B, MITOCHONDRIAL"/>
    <property type="match status" value="1"/>
</dbReference>
<evidence type="ECO:0000256" key="8">
    <source>
        <dbReference type="ARBA" id="ARBA00023128"/>
    </source>
</evidence>
<keyword evidence="4 12" id="KW-0812">Transmembrane</keyword>
<dbReference type="PANTHER" id="PTHR16716:SF0">
    <property type="entry name" value="CYTOCHROME C OXIDASE SUBUNIT 7B, MITOCHONDRIAL"/>
    <property type="match status" value="1"/>
</dbReference>
<dbReference type="AlphaFoldDB" id="A0A9F2N0H8"/>